<dbReference type="GO" id="GO:0000785">
    <property type="term" value="C:chromatin"/>
    <property type="evidence" value="ECO:0007669"/>
    <property type="project" value="TreeGrafter"/>
</dbReference>
<dbReference type="GO" id="GO:0031519">
    <property type="term" value="C:PcG protein complex"/>
    <property type="evidence" value="ECO:0007669"/>
    <property type="project" value="TreeGrafter"/>
</dbReference>
<name>A0A0C9LZW6_9FUNG</name>
<protein>
    <recommendedName>
        <fullName evidence="7">C2H2-type domain-containing protein</fullName>
    </recommendedName>
</protein>
<organism evidence="8">
    <name type="scientific">Mucor ambiguus</name>
    <dbReference type="NCBI Taxonomy" id="91626"/>
    <lineage>
        <taxon>Eukaryota</taxon>
        <taxon>Fungi</taxon>
        <taxon>Fungi incertae sedis</taxon>
        <taxon>Mucoromycota</taxon>
        <taxon>Mucoromycotina</taxon>
        <taxon>Mucoromycetes</taxon>
        <taxon>Mucorales</taxon>
        <taxon>Mucorineae</taxon>
        <taxon>Mucoraceae</taxon>
        <taxon>Mucor</taxon>
    </lineage>
</organism>
<dbReference type="SUPFAM" id="SSF57667">
    <property type="entry name" value="beta-beta-alpha zinc fingers"/>
    <property type="match status" value="1"/>
</dbReference>
<proteinExistence type="predicted"/>
<dbReference type="GO" id="GO:0000981">
    <property type="term" value="F:DNA-binding transcription factor activity, RNA polymerase II-specific"/>
    <property type="evidence" value="ECO:0007669"/>
    <property type="project" value="TreeGrafter"/>
</dbReference>
<evidence type="ECO:0000259" key="7">
    <source>
        <dbReference type="PROSITE" id="PS50157"/>
    </source>
</evidence>
<dbReference type="Proteomes" id="UP000053815">
    <property type="component" value="Unassembled WGS sequence"/>
</dbReference>
<dbReference type="PANTHER" id="PTHR14003">
    <property type="entry name" value="TRANSCRIPTIONAL REPRESSOR PROTEIN YY"/>
    <property type="match status" value="1"/>
</dbReference>
<accession>A0A0C9LZW6</accession>
<keyword evidence="3 5" id="KW-0863">Zinc-finger</keyword>
<keyword evidence="1" id="KW-0479">Metal-binding</keyword>
<evidence type="ECO:0000313" key="8">
    <source>
        <dbReference type="EMBL" id="GAN00961.1"/>
    </source>
</evidence>
<keyword evidence="2" id="KW-0677">Repeat</keyword>
<dbReference type="GO" id="GO:0008270">
    <property type="term" value="F:zinc ion binding"/>
    <property type="evidence" value="ECO:0007669"/>
    <property type="project" value="UniProtKB-KW"/>
</dbReference>
<keyword evidence="4" id="KW-0862">Zinc</keyword>
<gene>
    <name evidence="8" type="ORF">MAM1_0003c00389</name>
</gene>
<dbReference type="OrthoDB" id="6077919at2759"/>
<feature type="domain" description="C2H2-type" evidence="7">
    <location>
        <begin position="122"/>
        <end position="147"/>
    </location>
</feature>
<evidence type="ECO:0000256" key="5">
    <source>
        <dbReference type="PROSITE-ProRule" id="PRU00042"/>
    </source>
</evidence>
<dbReference type="PANTHER" id="PTHR14003:SF19">
    <property type="entry name" value="YY2 TRANSCRIPTION FACTOR"/>
    <property type="match status" value="1"/>
</dbReference>
<dbReference type="PROSITE" id="PS50157">
    <property type="entry name" value="ZINC_FINGER_C2H2_2"/>
    <property type="match status" value="1"/>
</dbReference>
<feature type="region of interest" description="Disordered" evidence="6">
    <location>
        <begin position="1"/>
        <end position="106"/>
    </location>
</feature>
<evidence type="ECO:0000256" key="4">
    <source>
        <dbReference type="ARBA" id="ARBA00022833"/>
    </source>
</evidence>
<dbReference type="Gene3D" id="3.30.160.60">
    <property type="entry name" value="Classic Zinc Finger"/>
    <property type="match status" value="1"/>
</dbReference>
<evidence type="ECO:0000313" key="9">
    <source>
        <dbReference type="Proteomes" id="UP000053815"/>
    </source>
</evidence>
<dbReference type="GO" id="GO:0005667">
    <property type="term" value="C:transcription regulator complex"/>
    <property type="evidence" value="ECO:0007669"/>
    <property type="project" value="TreeGrafter"/>
</dbReference>
<keyword evidence="9" id="KW-1185">Reference proteome</keyword>
<evidence type="ECO:0000256" key="1">
    <source>
        <dbReference type="ARBA" id="ARBA00022723"/>
    </source>
</evidence>
<feature type="compositionally biased region" description="Polar residues" evidence="6">
    <location>
        <begin position="56"/>
        <end position="68"/>
    </location>
</feature>
<evidence type="ECO:0000256" key="2">
    <source>
        <dbReference type="ARBA" id="ARBA00022737"/>
    </source>
</evidence>
<dbReference type="Pfam" id="PF00096">
    <property type="entry name" value="zf-C2H2"/>
    <property type="match status" value="2"/>
</dbReference>
<dbReference type="GO" id="GO:0000978">
    <property type="term" value="F:RNA polymerase II cis-regulatory region sequence-specific DNA binding"/>
    <property type="evidence" value="ECO:0007669"/>
    <property type="project" value="TreeGrafter"/>
</dbReference>
<evidence type="ECO:0000256" key="6">
    <source>
        <dbReference type="SAM" id="MobiDB-lite"/>
    </source>
</evidence>
<dbReference type="STRING" id="91626.A0A0C9LZW6"/>
<dbReference type="InterPro" id="IPR013087">
    <property type="entry name" value="Znf_C2H2_type"/>
</dbReference>
<dbReference type="AlphaFoldDB" id="A0A0C9LZW6"/>
<dbReference type="PROSITE" id="PS00028">
    <property type="entry name" value="ZINC_FINGER_C2H2_1"/>
    <property type="match status" value="1"/>
</dbReference>
<evidence type="ECO:0000256" key="3">
    <source>
        <dbReference type="ARBA" id="ARBA00022771"/>
    </source>
</evidence>
<dbReference type="EMBL" id="DF836292">
    <property type="protein sequence ID" value="GAN00961.1"/>
    <property type="molecule type" value="Genomic_DNA"/>
</dbReference>
<sequence length="236" mass="26957">MNEYAATNVGINQQQHLHQSAPPPQQQQQQQQHQQQAQQSPYANAAYMSNHLPSLHEQSPYRTQQQLPPQHPPYGSRPDNGLPPPASQHQLHQPQSQQQHQQQNAEHFHQPLPSMYDSRKLFTCNEAGCSEYFDHSNGLRIHQRTVHGRSLGGGDSSNDDHIRSSQSRPYVCPYAECGKSFTQYGNLKVNICRSNKRVETNLTCEPIRHIRESTLVNGHIIALMMDVIKRLHNWAI</sequence>
<reference evidence="8" key="1">
    <citation type="submission" date="2014-09" db="EMBL/GenBank/DDBJ databases">
        <title>Draft genome sequence of an oleaginous Mucoromycotina fungus Mucor ambiguus NBRC6742.</title>
        <authorList>
            <person name="Takeda I."/>
            <person name="Yamane N."/>
            <person name="Morita T."/>
            <person name="Tamano K."/>
            <person name="Machida M."/>
            <person name="Baker S."/>
            <person name="Koike H."/>
        </authorList>
    </citation>
    <scope>NUCLEOTIDE SEQUENCE</scope>
    <source>
        <strain evidence="8">NBRC 6742</strain>
    </source>
</reference>
<dbReference type="InterPro" id="IPR036236">
    <property type="entry name" value="Znf_C2H2_sf"/>
</dbReference>
<feature type="compositionally biased region" description="Low complexity" evidence="6">
    <location>
        <begin position="13"/>
        <end position="41"/>
    </location>
</feature>
<feature type="compositionally biased region" description="Low complexity" evidence="6">
    <location>
        <begin position="88"/>
        <end position="105"/>
    </location>
</feature>